<dbReference type="Gramene" id="ESQ39585">
    <property type="protein sequence ID" value="ESQ39585"/>
    <property type="gene ID" value="EUTSA_v10001242mg"/>
</dbReference>
<feature type="transmembrane region" description="Helical" evidence="1">
    <location>
        <begin position="70"/>
        <end position="94"/>
    </location>
</feature>
<name>V4KNX5_EUTSA</name>
<protein>
    <recommendedName>
        <fullName evidence="4">TIR domain-containing protein</fullName>
    </recommendedName>
</protein>
<evidence type="ECO:0000313" key="3">
    <source>
        <dbReference type="Proteomes" id="UP000030689"/>
    </source>
</evidence>
<evidence type="ECO:0008006" key="4">
    <source>
        <dbReference type="Google" id="ProtNLM"/>
    </source>
</evidence>
<accession>V4KNX5</accession>
<dbReference type="Proteomes" id="UP000030689">
    <property type="component" value="Unassembled WGS sequence"/>
</dbReference>
<reference evidence="2 3" key="1">
    <citation type="journal article" date="2013" name="Front. Plant Sci.">
        <title>The Reference Genome of the Halophytic Plant Eutrema salsugineum.</title>
        <authorList>
            <person name="Yang R."/>
            <person name="Jarvis D.E."/>
            <person name="Chen H."/>
            <person name="Beilstein M.A."/>
            <person name="Grimwood J."/>
            <person name="Jenkins J."/>
            <person name="Shu S."/>
            <person name="Prochnik S."/>
            <person name="Xin M."/>
            <person name="Ma C."/>
            <person name="Schmutz J."/>
            <person name="Wing R.A."/>
            <person name="Mitchell-Olds T."/>
            <person name="Schumaker K.S."/>
            <person name="Wang X."/>
        </authorList>
    </citation>
    <scope>NUCLEOTIDE SEQUENCE [LARGE SCALE GENOMIC DNA]</scope>
</reference>
<keyword evidence="1" id="KW-0812">Transmembrane</keyword>
<dbReference type="InterPro" id="IPR035897">
    <property type="entry name" value="Toll_tir_struct_dom_sf"/>
</dbReference>
<evidence type="ECO:0000313" key="2">
    <source>
        <dbReference type="EMBL" id="ESQ39585.1"/>
    </source>
</evidence>
<evidence type="ECO:0000256" key="1">
    <source>
        <dbReference type="SAM" id="Phobius"/>
    </source>
</evidence>
<organism evidence="2 3">
    <name type="scientific">Eutrema salsugineum</name>
    <name type="common">Saltwater cress</name>
    <name type="synonym">Sisymbrium salsugineum</name>
    <dbReference type="NCBI Taxonomy" id="72664"/>
    <lineage>
        <taxon>Eukaryota</taxon>
        <taxon>Viridiplantae</taxon>
        <taxon>Streptophyta</taxon>
        <taxon>Embryophyta</taxon>
        <taxon>Tracheophyta</taxon>
        <taxon>Spermatophyta</taxon>
        <taxon>Magnoliopsida</taxon>
        <taxon>eudicotyledons</taxon>
        <taxon>Gunneridae</taxon>
        <taxon>Pentapetalae</taxon>
        <taxon>rosids</taxon>
        <taxon>malvids</taxon>
        <taxon>Brassicales</taxon>
        <taxon>Brassicaceae</taxon>
        <taxon>Eutremeae</taxon>
        <taxon>Eutrema</taxon>
    </lineage>
</organism>
<sequence length="132" mass="15535">MVNLPFFQGNENRNTKTQPEMVERWECALRSVTKRIGFSLEYYRNDEFAFVAAIVREVKRQLHMQTETELSIVFVAFLALFLNLLFSFIIAPLLFPDLKFFQTRKWLLGFPGLVLALQVWYKKNQNEALPPS</sequence>
<dbReference type="KEGG" id="eus:EUTSA_v10001242mg"/>
<keyword evidence="3" id="KW-1185">Reference proteome</keyword>
<dbReference type="EMBL" id="KI517465">
    <property type="protein sequence ID" value="ESQ39585.1"/>
    <property type="molecule type" value="Genomic_DNA"/>
</dbReference>
<gene>
    <name evidence="2" type="ORF">EUTSA_v10001242mg</name>
</gene>
<proteinExistence type="predicted"/>
<dbReference type="Gene3D" id="3.40.50.10140">
    <property type="entry name" value="Toll/interleukin-1 receptor homology (TIR) domain"/>
    <property type="match status" value="1"/>
</dbReference>
<keyword evidence="1" id="KW-0472">Membrane</keyword>
<dbReference type="AlphaFoldDB" id="V4KNX5"/>
<keyword evidence="1" id="KW-1133">Transmembrane helix</keyword>